<dbReference type="PROSITE" id="PS50297">
    <property type="entry name" value="ANK_REP_REGION"/>
    <property type="match status" value="1"/>
</dbReference>
<keyword evidence="2 3" id="KW-0040">ANK repeat</keyword>
<dbReference type="InterPro" id="IPR002110">
    <property type="entry name" value="Ankyrin_rpt"/>
</dbReference>
<evidence type="ECO:0000256" key="3">
    <source>
        <dbReference type="PROSITE-ProRule" id="PRU00023"/>
    </source>
</evidence>
<gene>
    <name evidence="5" type="ORF">CHGG_02192</name>
</gene>
<dbReference type="GeneID" id="4389478"/>
<proteinExistence type="predicted"/>
<evidence type="ECO:0000256" key="2">
    <source>
        <dbReference type="ARBA" id="ARBA00023043"/>
    </source>
</evidence>
<dbReference type="Gene3D" id="1.25.40.20">
    <property type="entry name" value="Ankyrin repeat-containing domain"/>
    <property type="match status" value="1"/>
</dbReference>
<dbReference type="RefSeq" id="XP_001228708.1">
    <property type="nucleotide sequence ID" value="XM_001228707.1"/>
</dbReference>
<reference evidence="6" key="1">
    <citation type="journal article" date="2015" name="Genome Announc.">
        <title>Draft genome sequence of the cellulolytic fungus Chaetomium globosum.</title>
        <authorList>
            <person name="Cuomo C.A."/>
            <person name="Untereiner W.A."/>
            <person name="Ma L.-J."/>
            <person name="Grabherr M."/>
            <person name="Birren B.W."/>
        </authorList>
    </citation>
    <scope>NUCLEOTIDE SEQUENCE [LARGE SCALE GENOMIC DNA]</scope>
    <source>
        <strain evidence="6">ATCC 6205 / CBS 148.51 / DSM 1962 / NBRC 6347 / NRRL 1970</strain>
    </source>
</reference>
<dbReference type="SMART" id="SM00248">
    <property type="entry name" value="ANK"/>
    <property type="match status" value="3"/>
</dbReference>
<dbReference type="HOGENOM" id="CLU_400070_0_0_1"/>
<evidence type="ECO:0000313" key="6">
    <source>
        <dbReference type="Proteomes" id="UP000001056"/>
    </source>
</evidence>
<dbReference type="PANTHER" id="PTHR24173:SF74">
    <property type="entry name" value="ANKYRIN REPEAT DOMAIN-CONTAINING PROTEIN 16"/>
    <property type="match status" value="1"/>
</dbReference>
<dbReference type="AlphaFoldDB" id="Q2HC62"/>
<organism evidence="5 6">
    <name type="scientific">Chaetomium globosum (strain ATCC 6205 / CBS 148.51 / DSM 1962 / NBRC 6347 / NRRL 1970)</name>
    <name type="common">Soil fungus</name>
    <dbReference type="NCBI Taxonomy" id="306901"/>
    <lineage>
        <taxon>Eukaryota</taxon>
        <taxon>Fungi</taxon>
        <taxon>Dikarya</taxon>
        <taxon>Ascomycota</taxon>
        <taxon>Pezizomycotina</taxon>
        <taxon>Sordariomycetes</taxon>
        <taxon>Sordariomycetidae</taxon>
        <taxon>Sordariales</taxon>
        <taxon>Chaetomiaceae</taxon>
        <taxon>Chaetomium</taxon>
    </lineage>
</organism>
<dbReference type="Proteomes" id="UP000001056">
    <property type="component" value="Unassembled WGS sequence"/>
</dbReference>
<dbReference type="InParanoid" id="Q2HC62"/>
<dbReference type="OrthoDB" id="4589508at2759"/>
<evidence type="ECO:0000256" key="1">
    <source>
        <dbReference type="ARBA" id="ARBA00022737"/>
    </source>
</evidence>
<accession>Q2HC62</accession>
<evidence type="ECO:0000313" key="5">
    <source>
        <dbReference type="EMBL" id="EAQ90257.1"/>
    </source>
</evidence>
<dbReference type="SUPFAM" id="SSF48403">
    <property type="entry name" value="Ankyrin repeat"/>
    <property type="match status" value="1"/>
</dbReference>
<dbReference type="PANTHER" id="PTHR24173">
    <property type="entry name" value="ANKYRIN REPEAT CONTAINING"/>
    <property type="match status" value="1"/>
</dbReference>
<feature type="region of interest" description="Disordered" evidence="4">
    <location>
        <begin position="643"/>
        <end position="688"/>
    </location>
</feature>
<name>Q2HC62_CHAGB</name>
<dbReference type="PROSITE" id="PS50088">
    <property type="entry name" value="ANK_REPEAT"/>
    <property type="match status" value="1"/>
</dbReference>
<dbReference type="Pfam" id="PF12796">
    <property type="entry name" value="Ank_2"/>
    <property type="match status" value="1"/>
</dbReference>
<dbReference type="EMBL" id="CH408030">
    <property type="protein sequence ID" value="EAQ90257.1"/>
    <property type="molecule type" value="Genomic_DNA"/>
</dbReference>
<evidence type="ECO:0000256" key="4">
    <source>
        <dbReference type="SAM" id="MobiDB-lite"/>
    </source>
</evidence>
<keyword evidence="1" id="KW-0677">Repeat</keyword>
<dbReference type="STRING" id="306901.Q2HC62"/>
<feature type="compositionally biased region" description="Acidic residues" evidence="4">
    <location>
        <begin position="679"/>
        <end position="688"/>
    </location>
</feature>
<keyword evidence="6" id="KW-1185">Reference proteome</keyword>
<sequence>MTGTAFLVYGMTLCAFLVDRRSTKRRFKYIKDPKMSEAAMPRIHWLQCGNQRPGADILGLHPEFALLLAIMSPLVGFTCQFVGFRGLHGSITLCQLACTLLKSMIRAWLRSSRLRRDQNQLDGATRVFESDEPDWQALHMILEEISLGPVWWELSSWCLDTGLQRLALSEAARSRLPVNGQEALIVVSEEEIGSSIGAPRLPHCRSTSPPNSQWDPELQGVAKRLRTALQEAASYIFQLLAQDIFITFIFEAASITNHLGDVSIRQQPSSSVDSILGNPNTTYTKLGSVHIDALVRILCESGLANEEAALMSIVPAFFYHSKLPTLDVSITMLLADAKKLRNDGQYEQAETHLKNLLRICSLGHQEKAVRALGEVCRGAFRSPGGIHRNFGLQGTANMESPRVHDLAFLSYAAFRAQKDYSQLSGVLNANTWHGGKPLEPKALPILDMETVSELRRDAALPGASWSRLKVLVLREEYDIRGQNSLAVQELLFVAIERGTVASLGFLAVLWAASRLEAEARVPGDAEDVLKDVLDWALASSLGWGLADGQRNTPLMYAVSSGKLAVVDLMLEGGVDFRVRNTAGDTALSKAVANDHFSIATTILNKGRRAGKLTHDYLQHALSLASRLRKENFIRLLQQHGAGIKDGLDESDTGQVGSSGNGPEMEPVGPATAEGQTGAEDTEQPADSL</sequence>
<feature type="repeat" description="ANK" evidence="3">
    <location>
        <begin position="549"/>
        <end position="581"/>
    </location>
</feature>
<dbReference type="InterPro" id="IPR036770">
    <property type="entry name" value="Ankyrin_rpt-contain_sf"/>
</dbReference>
<dbReference type="VEuPathDB" id="FungiDB:CHGG_02192"/>
<protein>
    <submittedName>
        <fullName evidence="5">Uncharacterized protein</fullName>
    </submittedName>
</protein>